<accession>A0ACC2AC14</accession>
<dbReference type="EMBL" id="CM055114">
    <property type="protein sequence ID" value="KAJ7515097.1"/>
    <property type="molecule type" value="Genomic_DNA"/>
</dbReference>
<evidence type="ECO:0000313" key="1">
    <source>
        <dbReference type="EMBL" id="KAJ7515097.1"/>
    </source>
</evidence>
<sequence length="1088" mass="124456">MACVYIPVQNTLEEVKVVLDQLPRDAADILDILKAEQAPLHLWLTFAREYFKQGKMKEFLQILEEGSSPEIDEYYQDVKYERIAILNALGAYYTNLGKIELKQREKDEYFMRATHYYNKVSHIDQHEPSTWVGKGQLLLAKGELDQSYSQFKIALEEQKDNIPALLGQACVEFNRGHFQESLNLYKTVLQLHPGCPASVRLGIGLCRYRLGQPKKAREAFNRTLQLDPENVEALVALGIMDLNTNEIEDVHEGMTKMQAAFEIHPFCAMALNHLANHYFFTGDHYIVEQLMDMAFVATDHPRMKAHSFFNLARSHHSKGDYERASVYYRASVNELKDPHDFILPYYGLGQVQLKLGDLKTALSNFEKVLEVHPENCESLKAVGYIFLQQGRLEKALQTFKKATRINPRDVDAWIEMGELLLSSDLVAALDAFNTAHSLLKKGRDPMPTGLLNNIGVLHFERGEFELAQRAFCEALGDGFWRNVTTGLLPGDVPLPAVYGDRDEFFYQLENEGVSLEVPAGKITVIFNLARLFEQQHQSDKAVILYQLILFKHPKYVDAHIRLAAMAQARNNISLSMELVNRALKEDEINADALSFRGNLELRADDWLKAKETLKGIQSMSDGKDSYSTLALGNWNYYAATRGEKKDPKLEATHLEKARELYQKVLVQRPNNLYAANGLGVVLAEKGLFDISKDIFTQVQEAASGNITVQMPDVWINLAHVFVGQGQFGLAVKMYQNCLRRFYFNTETNVLLYLARSHYEAEQWQECKSVLLRAIHLAPSNYMLRFDAAIAMQKFSTATLQKSKRSADEVRQSVSELKNALRLFSQLSGISSQHSHGFDEKKIEMHVEYCKHLLDAAKVHLEAAEREEQQNKQKQELARQAAMAEEARRKAEEERKLQMERRKREEELKRVLEQEEYFERIKETWKVQGREKFHAEDNDGEGGANEKKEKRKEKRKRKKEKRSKEQDSEWEEKDDVEGEPQAGLQNEELEEGAQDALAAAGLLEDSDEEDAMEKEAIPPRRIRRKHAVADSDEEDMGIQDSPAAAIPNKNESDVEVPENRFLEDSEEETFDTSTALEAKKRRISDSESE</sequence>
<proteinExistence type="predicted"/>
<reference evidence="2" key="1">
    <citation type="journal article" date="2024" name="Proc. Natl. Acad. Sci. U.S.A.">
        <title>Extraordinary preservation of gene collinearity over three hundred million years revealed in homosporous lycophytes.</title>
        <authorList>
            <person name="Li C."/>
            <person name="Wickell D."/>
            <person name="Kuo L.Y."/>
            <person name="Chen X."/>
            <person name="Nie B."/>
            <person name="Liao X."/>
            <person name="Peng D."/>
            <person name="Ji J."/>
            <person name="Jenkins J."/>
            <person name="Williams M."/>
            <person name="Shu S."/>
            <person name="Plott C."/>
            <person name="Barry K."/>
            <person name="Rajasekar S."/>
            <person name="Grimwood J."/>
            <person name="Han X."/>
            <person name="Sun S."/>
            <person name="Hou Z."/>
            <person name="He W."/>
            <person name="Dai G."/>
            <person name="Sun C."/>
            <person name="Schmutz J."/>
            <person name="Leebens-Mack J.H."/>
            <person name="Li F.W."/>
            <person name="Wang L."/>
        </authorList>
    </citation>
    <scope>NUCLEOTIDE SEQUENCE [LARGE SCALE GENOMIC DNA]</scope>
    <source>
        <strain evidence="2">cv. PW_Plant_1</strain>
    </source>
</reference>
<name>A0ACC2AC14_DIPCM</name>
<gene>
    <name evidence="1" type="ORF">O6H91_23G071200</name>
</gene>
<evidence type="ECO:0000313" key="2">
    <source>
        <dbReference type="Proteomes" id="UP001162992"/>
    </source>
</evidence>
<organism evidence="1 2">
    <name type="scientific">Diphasiastrum complanatum</name>
    <name type="common">Issler's clubmoss</name>
    <name type="synonym">Lycopodium complanatum</name>
    <dbReference type="NCBI Taxonomy" id="34168"/>
    <lineage>
        <taxon>Eukaryota</taxon>
        <taxon>Viridiplantae</taxon>
        <taxon>Streptophyta</taxon>
        <taxon>Embryophyta</taxon>
        <taxon>Tracheophyta</taxon>
        <taxon>Lycopodiopsida</taxon>
        <taxon>Lycopodiales</taxon>
        <taxon>Lycopodiaceae</taxon>
        <taxon>Lycopodioideae</taxon>
        <taxon>Diphasiastrum</taxon>
    </lineage>
</organism>
<keyword evidence="2" id="KW-1185">Reference proteome</keyword>
<dbReference type="Proteomes" id="UP001162992">
    <property type="component" value="Chromosome 23"/>
</dbReference>
<protein>
    <submittedName>
        <fullName evidence="1">Uncharacterized protein</fullName>
    </submittedName>
</protein>
<comment type="caution">
    <text evidence="1">The sequence shown here is derived from an EMBL/GenBank/DDBJ whole genome shotgun (WGS) entry which is preliminary data.</text>
</comment>